<name>A0ABT2LVA7_9HYPH</name>
<feature type="region of interest" description="Disordered" evidence="2">
    <location>
        <begin position="92"/>
        <end position="134"/>
    </location>
</feature>
<reference evidence="3 4" key="1">
    <citation type="submission" date="2022-09" db="EMBL/GenBank/DDBJ databases">
        <title>Chelativorans salina sp. nov., a novel slightly halophilic bacterium isolated from a saline lake sediment enrichment.</title>
        <authorList>
            <person name="Gao L."/>
            <person name="Fang B.-Z."/>
            <person name="Li W.-J."/>
        </authorList>
    </citation>
    <scope>NUCLEOTIDE SEQUENCE [LARGE SCALE GENOMIC DNA]</scope>
    <source>
        <strain evidence="3 4">EGI FJ00035</strain>
    </source>
</reference>
<proteinExistence type="predicted"/>
<accession>A0ABT2LVA7</accession>
<evidence type="ECO:0000256" key="1">
    <source>
        <dbReference type="SAM" id="Coils"/>
    </source>
</evidence>
<keyword evidence="1" id="KW-0175">Coiled coil</keyword>
<feature type="coiled-coil region" evidence="1">
    <location>
        <begin position="241"/>
        <end position="283"/>
    </location>
</feature>
<feature type="compositionally biased region" description="Polar residues" evidence="2">
    <location>
        <begin position="52"/>
        <end position="61"/>
    </location>
</feature>
<comment type="caution">
    <text evidence="3">The sequence shown here is derived from an EMBL/GenBank/DDBJ whole genome shotgun (WGS) entry which is preliminary data.</text>
</comment>
<evidence type="ECO:0000256" key="2">
    <source>
        <dbReference type="SAM" id="MobiDB-lite"/>
    </source>
</evidence>
<evidence type="ECO:0000313" key="3">
    <source>
        <dbReference type="EMBL" id="MCT7378444.1"/>
    </source>
</evidence>
<keyword evidence="4" id="KW-1185">Reference proteome</keyword>
<dbReference type="Proteomes" id="UP001320831">
    <property type="component" value="Unassembled WGS sequence"/>
</dbReference>
<protein>
    <submittedName>
        <fullName evidence="3">Uncharacterized protein</fullName>
    </submittedName>
</protein>
<dbReference type="RefSeq" id="WP_260907395.1">
    <property type="nucleotide sequence ID" value="NZ_JAOCZP010000014.1"/>
</dbReference>
<organism evidence="3 4">
    <name type="scientific">Chelativorans salis</name>
    <dbReference type="NCBI Taxonomy" id="2978478"/>
    <lineage>
        <taxon>Bacteria</taxon>
        <taxon>Pseudomonadati</taxon>
        <taxon>Pseudomonadota</taxon>
        <taxon>Alphaproteobacteria</taxon>
        <taxon>Hyphomicrobiales</taxon>
        <taxon>Phyllobacteriaceae</taxon>
        <taxon>Chelativorans</taxon>
    </lineage>
</organism>
<gene>
    <name evidence="3" type="ORF">N5A92_25875</name>
</gene>
<feature type="compositionally biased region" description="Gly residues" evidence="2">
    <location>
        <begin position="21"/>
        <end position="35"/>
    </location>
</feature>
<dbReference type="EMBL" id="JAOCZP010000014">
    <property type="protein sequence ID" value="MCT7378444.1"/>
    <property type="molecule type" value="Genomic_DNA"/>
</dbReference>
<evidence type="ECO:0000313" key="4">
    <source>
        <dbReference type="Proteomes" id="UP001320831"/>
    </source>
</evidence>
<sequence length="354" mass="36803">MTSGNGFLPAGFSINAHADKGGNGGGNGGGGGSAGGKSSKASNGHGHKFGGQSRSTASIKRNSTKRGGHGSGRARNLGDFFGGVAGAARSALGLGHRTAKSESRSPGKLRGNGPATSNRPLAQKPIPVPQPRPADQPNFHAKLAGLNSLNRNYHAYLNANDPKMAAIQDYVLASVEYEIAAEDLEALQIELAAAAAAFAARLSGIEPYDGFSYEDLAVEELQARLDVLQTLDTTGLSNEEIAILEAERQDLEAALASSELAALQSAEAEVIELETDLTELQGAVTNEALEDALLAGANPNRVEQYGAEDYVDQEMLDWAKDLLGVGDAHGKIDEVRAVLESGETLTDEEIAASE</sequence>
<feature type="region of interest" description="Disordered" evidence="2">
    <location>
        <begin position="1"/>
        <end position="76"/>
    </location>
</feature>